<evidence type="ECO:0000313" key="3">
    <source>
        <dbReference type="Proteomes" id="UP001548832"/>
    </source>
</evidence>
<dbReference type="EMBL" id="JBEWSZ010000004">
    <property type="protein sequence ID" value="MET2831595.1"/>
    <property type="molecule type" value="Genomic_DNA"/>
</dbReference>
<reference evidence="2 3" key="1">
    <citation type="submission" date="2024-06" db="EMBL/GenBank/DDBJ databases">
        <authorList>
            <person name="Kim D.-U."/>
        </authorList>
    </citation>
    <scope>NUCLEOTIDE SEQUENCE [LARGE SCALE GENOMIC DNA]</scope>
    <source>
        <strain evidence="2 3">KACC15460</strain>
    </source>
</reference>
<organism evidence="2 3">
    <name type="scientific">Mesorhizobium shangrilense</name>
    <dbReference type="NCBI Taxonomy" id="460060"/>
    <lineage>
        <taxon>Bacteria</taxon>
        <taxon>Pseudomonadati</taxon>
        <taxon>Pseudomonadota</taxon>
        <taxon>Alphaproteobacteria</taxon>
        <taxon>Hyphomicrobiales</taxon>
        <taxon>Phyllobacteriaceae</taxon>
        <taxon>Mesorhizobium</taxon>
    </lineage>
</organism>
<protein>
    <recommendedName>
        <fullName evidence="1">Replication-associated protein ORF2/G2P domain-containing protein</fullName>
    </recommendedName>
</protein>
<evidence type="ECO:0000259" key="1">
    <source>
        <dbReference type="Pfam" id="PF23343"/>
    </source>
</evidence>
<keyword evidence="3" id="KW-1185">Reference proteome</keyword>
<dbReference type="InterPro" id="IPR056906">
    <property type="entry name" value="ORF2/G2P_dom"/>
</dbReference>
<dbReference type="Proteomes" id="UP001548832">
    <property type="component" value="Unassembled WGS sequence"/>
</dbReference>
<sequence>MCKAPQTLADGTVVGCRNCSQCFGRSVDDWTGRCIAESKFASAPFFVTLTYGRDENGNSDHLRAALLTYSDVQKYFKRLRKHGFPARYFAVGEYGSTKGRAHWHLLIFWQGPVPAHQPSTRADPVRFNQEHWELGFSTWEPLGRSAEDTAAAVRYVCKYLNKDLGGPERQALCRMSKKPLLGASWLHERARLHVTQGIAPLDLYYSFPGVQAFDGSPKRYMLRPGSAAADLFCQSFNDQWAAMYACSPLYARRKILRGPKGNQRLVEESQIVGFKGDGRPPPPSDLMDEYGDRVLRSYEGKIEWLLKDEKKLEEYRDRIRAKYWSPVYGAGFNLYPPHLQG</sequence>
<name>A0ABV2DNF5_9HYPH</name>
<evidence type="ECO:0000313" key="2">
    <source>
        <dbReference type="EMBL" id="MET2831595.1"/>
    </source>
</evidence>
<dbReference type="Pfam" id="PF23343">
    <property type="entry name" value="REP_ORF2-G2P"/>
    <property type="match status" value="1"/>
</dbReference>
<feature type="domain" description="Replication-associated protein ORF2/G2P" evidence="1">
    <location>
        <begin position="45"/>
        <end position="163"/>
    </location>
</feature>
<comment type="caution">
    <text evidence="2">The sequence shown here is derived from an EMBL/GenBank/DDBJ whole genome shotgun (WGS) entry which is preliminary data.</text>
</comment>
<dbReference type="RefSeq" id="WP_354463704.1">
    <property type="nucleotide sequence ID" value="NZ_JBEWSZ010000004.1"/>
</dbReference>
<accession>A0ABV2DNF5</accession>
<proteinExistence type="predicted"/>
<gene>
    <name evidence="2" type="ORF">ABVQ20_32075</name>
</gene>